<feature type="domain" description="Rhodanese" evidence="2">
    <location>
        <begin position="16"/>
        <end position="106"/>
    </location>
</feature>
<keyword evidence="3" id="KW-0808">Transferase</keyword>
<dbReference type="PROSITE" id="PS50206">
    <property type="entry name" value="RHODANESE_3"/>
    <property type="match status" value="4"/>
</dbReference>
<dbReference type="InterPro" id="IPR001763">
    <property type="entry name" value="Rhodanese-like_dom"/>
</dbReference>
<dbReference type="AlphaFoldDB" id="A0A1H6G5C8"/>
<name>A0A1H6G5C8_9EURY</name>
<feature type="region of interest" description="Disordered" evidence="1">
    <location>
        <begin position="230"/>
        <end position="249"/>
    </location>
</feature>
<feature type="compositionally biased region" description="Basic and acidic residues" evidence="1">
    <location>
        <begin position="236"/>
        <end position="249"/>
    </location>
</feature>
<dbReference type="OrthoDB" id="135517at2157"/>
<evidence type="ECO:0000313" key="4">
    <source>
        <dbReference type="Proteomes" id="UP000199112"/>
    </source>
</evidence>
<dbReference type="EMBL" id="FNWL01000004">
    <property type="protein sequence ID" value="SEH17658.1"/>
    <property type="molecule type" value="Genomic_DNA"/>
</dbReference>
<reference evidence="4" key="1">
    <citation type="submission" date="2016-10" db="EMBL/GenBank/DDBJ databases">
        <authorList>
            <person name="Varghese N."/>
            <person name="Submissions S."/>
        </authorList>
    </citation>
    <scope>NUCLEOTIDE SEQUENCE [LARGE SCALE GENOMIC DNA]</scope>
    <source>
        <strain evidence="4">CGMCC 1.8981</strain>
    </source>
</reference>
<dbReference type="PANTHER" id="PTHR44086:SF10">
    <property type="entry name" value="THIOSULFATE SULFURTRANSFERASE_RHODANESE-LIKE DOMAIN-CONTAINING PROTEIN 3"/>
    <property type="match status" value="1"/>
</dbReference>
<evidence type="ECO:0000256" key="1">
    <source>
        <dbReference type="SAM" id="MobiDB-lite"/>
    </source>
</evidence>
<keyword evidence="4" id="KW-1185">Reference proteome</keyword>
<accession>A0A1H6G5C8</accession>
<dbReference type="SMART" id="SM00450">
    <property type="entry name" value="RHOD"/>
    <property type="match status" value="4"/>
</dbReference>
<feature type="domain" description="Rhodanese" evidence="2">
    <location>
        <begin position="291"/>
        <end position="374"/>
    </location>
</feature>
<evidence type="ECO:0000313" key="3">
    <source>
        <dbReference type="EMBL" id="SEH17658.1"/>
    </source>
</evidence>
<gene>
    <name evidence="3" type="ORF">SAMN04487967_3319</name>
</gene>
<sequence>MPSSLSPDRLASAIESTDPLAVLDIREPLDYANGHVRECTPVHRPVLEERLATLVPNRSTPIVLCDRSGDRAPLDTAWLVRNGYKNVSFLEGGMAAWEAAGNEVIEAIDGVPHTGFDFTSKEFGERVEAEERLSKLTPEEFDDLSSAEPLTVDVRTPEEYADRTIPRSVNLEGVDAALYAETLRRDEERPLVVHCAGRTRSIIGVATLEKLGLENVYALENGTMGWELADQSLEENPDRRSPDLDVDGERRERLRRSVEKLLADTDVELLDPLEIERLEAAVDERQTVYRIDVRTEAEYADGHLPNAVSVPGGQAIQTAERHIAVRDAEIVFVSDDHVRSAITAYWFDEMGFENVTALEGGVSAWMEAGRDLTTDSPESSVVAPALLDDVGTIAPEQLERLRTNGRVAIRNVDASGAFRDRHIPGSKWVPRYELEAHIRSNETSETLVLTCDDGSISRAAGAMLVAECDRSDVRVLRGGVEAWADAEQPLADGETGLTVEPRDDVYDLTGEGFRDNKRAYLEWEERLVE</sequence>
<dbReference type="InterPro" id="IPR036873">
    <property type="entry name" value="Rhodanese-like_dom_sf"/>
</dbReference>
<proteinExistence type="predicted"/>
<dbReference type="RefSeq" id="WP_175459778.1">
    <property type="nucleotide sequence ID" value="NZ_FNWL01000004.1"/>
</dbReference>
<dbReference type="Gene3D" id="3.40.250.10">
    <property type="entry name" value="Rhodanese-like domain"/>
    <property type="match status" value="4"/>
</dbReference>
<organism evidence="3 4">
    <name type="scientific">Natronorubrum sediminis</name>
    <dbReference type="NCBI Taxonomy" id="640943"/>
    <lineage>
        <taxon>Archaea</taxon>
        <taxon>Methanobacteriati</taxon>
        <taxon>Methanobacteriota</taxon>
        <taxon>Stenosarchaea group</taxon>
        <taxon>Halobacteria</taxon>
        <taxon>Halobacteriales</taxon>
        <taxon>Natrialbaceae</taxon>
        <taxon>Natronorubrum</taxon>
    </lineage>
</organism>
<dbReference type="CDD" id="cd00158">
    <property type="entry name" value="RHOD"/>
    <property type="match status" value="1"/>
</dbReference>
<evidence type="ECO:0000259" key="2">
    <source>
        <dbReference type="PROSITE" id="PS50206"/>
    </source>
</evidence>
<dbReference type="SUPFAM" id="SSF52821">
    <property type="entry name" value="Rhodanese/Cell cycle control phosphatase"/>
    <property type="match status" value="4"/>
</dbReference>
<dbReference type="Proteomes" id="UP000199112">
    <property type="component" value="Unassembled WGS sequence"/>
</dbReference>
<protein>
    <submittedName>
        <fullName evidence="3">Rhodanese-related sulfurtransferase</fullName>
    </submittedName>
</protein>
<feature type="domain" description="Rhodanese" evidence="2">
    <location>
        <begin position="417"/>
        <end position="492"/>
    </location>
</feature>
<feature type="domain" description="Rhodanese" evidence="2">
    <location>
        <begin position="145"/>
        <end position="235"/>
    </location>
</feature>
<dbReference type="Pfam" id="PF00581">
    <property type="entry name" value="Rhodanese"/>
    <property type="match status" value="4"/>
</dbReference>
<dbReference type="PANTHER" id="PTHR44086">
    <property type="entry name" value="THIOSULFATE SULFURTRANSFERASE RDL2, MITOCHONDRIAL-RELATED"/>
    <property type="match status" value="1"/>
</dbReference>
<dbReference type="GO" id="GO:0004792">
    <property type="term" value="F:thiosulfate-cyanide sulfurtransferase activity"/>
    <property type="evidence" value="ECO:0007669"/>
    <property type="project" value="TreeGrafter"/>
</dbReference>